<proteinExistence type="predicted"/>
<dbReference type="AlphaFoldDB" id="A0A8H2VWE0"/>
<evidence type="ECO:0000313" key="2">
    <source>
        <dbReference type="EMBL" id="CAD6445283.1"/>
    </source>
</evidence>
<feature type="region of interest" description="Disordered" evidence="1">
    <location>
        <begin position="120"/>
        <end position="345"/>
    </location>
</feature>
<keyword evidence="3" id="KW-1185">Reference proteome</keyword>
<dbReference type="Proteomes" id="UP000624404">
    <property type="component" value="Unassembled WGS sequence"/>
</dbReference>
<name>A0A8H2VWE0_9HELO</name>
<feature type="compositionally biased region" description="Pro residues" evidence="1">
    <location>
        <begin position="10"/>
        <end position="29"/>
    </location>
</feature>
<feature type="region of interest" description="Disordered" evidence="1">
    <location>
        <begin position="395"/>
        <end position="444"/>
    </location>
</feature>
<feature type="compositionally biased region" description="Basic and acidic residues" evidence="1">
    <location>
        <begin position="259"/>
        <end position="293"/>
    </location>
</feature>
<dbReference type="EMBL" id="CAJHIA010000014">
    <property type="protein sequence ID" value="CAD6445283.1"/>
    <property type="molecule type" value="Genomic_DNA"/>
</dbReference>
<organism evidence="2 3">
    <name type="scientific">Sclerotinia trifoliorum</name>
    <dbReference type="NCBI Taxonomy" id="28548"/>
    <lineage>
        <taxon>Eukaryota</taxon>
        <taxon>Fungi</taxon>
        <taxon>Dikarya</taxon>
        <taxon>Ascomycota</taxon>
        <taxon>Pezizomycotina</taxon>
        <taxon>Leotiomycetes</taxon>
        <taxon>Helotiales</taxon>
        <taxon>Sclerotiniaceae</taxon>
        <taxon>Sclerotinia</taxon>
    </lineage>
</organism>
<feature type="compositionally biased region" description="Basic and acidic residues" evidence="1">
    <location>
        <begin position="182"/>
        <end position="226"/>
    </location>
</feature>
<sequence>MPPQSSAEQHPPPETQPNTPNPKAPSPAPEPKRKPEEKETEAQKLARHQARHERRTERERERGLNNRVGHETGSEIEEWRRRGRARLGEDKYWKDGKEEKRGILRISRQSIGRGIMALGQRVAGDGNGSGGGGGSGSGSGRGVVGKGILYSKGDEKGIEKGGRNDGYVGDEPRRRRRRRRSTVGERTDGKERDRVSGEKLARYDYQESDIRVSKPRNNHKEKETRDSTPPLDKTPAKSVPSPSPSPAVREPESTNPKRLAKEVEKPRLLEAKNLHIAKRAREEREKAQQETNKKALRVQALEASRVKKGNEENDRAAKEKLALQKEKEQKDNHHQKSTPKAKEEYPAHLKKLELQTQHQAIAHRIERQKEEAYKARLAQQKAALLQVETIRLEKIRREKEQEQEQEREREREKEISQKKEEERLAQEKQRRIEAQRHLENQRRALELEKVRRELEREKEKEQARQKAETERLALEKQRAKAQVIKAEAEKAARLKAEEDIKQQERLHKQAEAEAAKLYPARIRTNVPANHTSAAIKAAALLAQQQAQVQNQNQTQKQIQVQVQKPDAHPSNNKKAAPLSPLLPPQPQNKAAPAKLTRKNLILYLSPQLPPQSQSQPQSQPKKHIGDMERTILEGYVPMNLEEIRAREIERGERREKKCIGNMERTILEGYVPMSEEEMRMGNKRGGY</sequence>
<protein>
    <submittedName>
        <fullName evidence="2">8f35d4f8-01fd-4390-8148-ec7d8e8709b3-CDS</fullName>
    </submittedName>
</protein>
<evidence type="ECO:0000313" key="3">
    <source>
        <dbReference type="Proteomes" id="UP000624404"/>
    </source>
</evidence>
<evidence type="ECO:0000256" key="1">
    <source>
        <dbReference type="SAM" id="MobiDB-lite"/>
    </source>
</evidence>
<feature type="compositionally biased region" description="Gly residues" evidence="1">
    <location>
        <begin position="125"/>
        <end position="145"/>
    </location>
</feature>
<comment type="caution">
    <text evidence="2">The sequence shown here is derived from an EMBL/GenBank/DDBJ whole genome shotgun (WGS) entry which is preliminary data.</text>
</comment>
<dbReference type="OrthoDB" id="3564183at2759"/>
<feature type="compositionally biased region" description="Basic and acidic residues" evidence="1">
    <location>
        <begin position="54"/>
        <end position="97"/>
    </location>
</feature>
<feature type="compositionally biased region" description="Basic and acidic residues" evidence="1">
    <location>
        <begin position="30"/>
        <end position="44"/>
    </location>
</feature>
<accession>A0A8H2VWE0</accession>
<feature type="compositionally biased region" description="Basic and acidic residues" evidence="1">
    <location>
        <begin position="152"/>
        <end position="163"/>
    </location>
</feature>
<feature type="region of interest" description="Disordered" evidence="1">
    <location>
        <begin position="1"/>
        <end position="97"/>
    </location>
</feature>
<feature type="compositionally biased region" description="Basic and acidic residues" evidence="1">
    <location>
        <begin position="304"/>
        <end position="345"/>
    </location>
</feature>
<reference evidence="2" key="1">
    <citation type="submission" date="2020-10" db="EMBL/GenBank/DDBJ databases">
        <authorList>
            <person name="Kusch S."/>
        </authorList>
    </citation>
    <scope>NUCLEOTIDE SEQUENCE</scope>
    <source>
        <strain evidence="2">SwB9</strain>
    </source>
</reference>
<feature type="region of interest" description="Disordered" evidence="1">
    <location>
        <begin position="556"/>
        <end position="592"/>
    </location>
</feature>
<gene>
    <name evidence="2" type="ORF">SCLTRI_LOCUS5074</name>
</gene>